<dbReference type="RefSeq" id="WP_143607007.1">
    <property type="nucleotide sequence ID" value="NZ_JAPEMK010000001.1"/>
</dbReference>
<proteinExistence type="predicted"/>
<sequence>MPHFSKPEAGSWTEQYPELGTSPVNYEDSIDPAYYEAEREAVFKRTWLNVGRVEQVPKPGHYFTKELAAAGTSLIIVRGRDQQIRAFHNVCRHRGNKLVWNDFPGEEVKGTCRQFTCKYHAWRYDLTGKLTFVQQEGEFFDLDKDDYGLKEVACDIWEGFVFVNLDPRQSLREYLGDMAKGLEGYPFHEMTDVFTYKAEIGSNWKLFIDAFAEFYHAPVLHQKQATKEEAEKLLGYGFEALHYELHSPHSMISSWGGMAPPKDPSMVKPIERELRSGLFGPWDRPDIAGLDPLPAGVNPARHRSWGTDSFVLFPNFMLLLWAPGWYLTYHYWPTAVDKHLFEANLYFVPAKTARGRLAQELTAVTFKEYALQDANTLEATQTMLKGRYVTDFPLNDQEILLRHLHKVVRAYVKEHADAAE</sequence>
<dbReference type="Gene3D" id="2.102.10.10">
    <property type="entry name" value="Rieske [2Fe-2S] iron-sulphur domain"/>
    <property type="match status" value="1"/>
</dbReference>
<evidence type="ECO:0000313" key="9">
    <source>
        <dbReference type="Proteomes" id="UP001257627"/>
    </source>
</evidence>
<dbReference type="Proteomes" id="UP001257627">
    <property type="component" value="Unassembled WGS sequence"/>
</dbReference>
<keyword evidence="5" id="KW-0408">Iron</keyword>
<keyword evidence="4" id="KW-0560">Oxidoreductase</keyword>
<keyword evidence="6" id="KW-0411">Iron-sulfur</keyword>
<evidence type="ECO:0000256" key="2">
    <source>
        <dbReference type="ARBA" id="ARBA00022714"/>
    </source>
</evidence>
<evidence type="ECO:0000256" key="5">
    <source>
        <dbReference type="ARBA" id="ARBA00023004"/>
    </source>
</evidence>
<dbReference type="EMBL" id="JARAKF010000001">
    <property type="protein sequence ID" value="MDU9000067.1"/>
    <property type="molecule type" value="Genomic_DNA"/>
</dbReference>
<accession>A0ABU3V1K8</accession>
<dbReference type="PANTHER" id="PTHR43756:SF5">
    <property type="entry name" value="CHOLINE MONOOXYGENASE, CHLOROPLASTIC"/>
    <property type="match status" value="1"/>
</dbReference>
<dbReference type="Pfam" id="PF00355">
    <property type="entry name" value="Rieske"/>
    <property type="match status" value="1"/>
</dbReference>
<evidence type="ECO:0000256" key="3">
    <source>
        <dbReference type="ARBA" id="ARBA00022723"/>
    </source>
</evidence>
<dbReference type="SUPFAM" id="SSF50022">
    <property type="entry name" value="ISP domain"/>
    <property type="match status" value="1"/>
</dbReference>
<keyword evidence="9" id="KW-1185">Reference proteome</keyword>
<organism evidence="8 9">
    <name type="scientific">Streptomyces mirabilis</name>
    <dbReference type="NCBI Taxonomy" id="68239"/>
    <lineage>
        <taxon>Bacteria</taxon>
        <taxon>Bacillati</taxon>
        <taxon>Actinomycetota</taxon>
        <taxon>Actinomycetes</taxon>
        <taxon>Kitasatosporales</taxon>
        <taxon>Streptomycetaceae</taxon>
        <taxon>Streptomyces</taxon>
    </lineage>
</organism>
<dbReference type="PANTHER" id="PTHR43756">
    <property type="entry name" value="CHOLINE MONOOXYGENASE, CHLOROPLASTIC"/>
    <property type="match status" value="1"/>
</dbReference>
<comment type="cofactor">
    <cofactor evidence="1">
        <name>Fe cation</name>
        <dbReference type="ChEBI" id="CHEBI:24875"/>
    </cofactor>
</comment>
<dbReference type="InterPro" id="IPR015879">
    <property type="entry name" value="Ring_hydroxy_dOase_asu_C_dom"/>
</dbReference>
<keyword evidence="8" id="KW-0223">Dioxygenase</keyword>
<evidence type="ECO:0000313" key="8">
    <source>
        <dbReference type="EMBL" id="MDU9000067.1"/>
    </source>
</evidence>
<protein>
    <submittedName>
        <fullName evidence="8">Aromatic ring-hydroxylating dioxygenase subunit alpha</fullName>
    </submittedName>
</protein>
<keyword evidence="3" id="KW-0479">Metal-binding</keyword>
<dbReference type="InterPro" id="IPR001663">
    <property type="entry name" value="Rng_hydr_dOase-A"/>
</dbReference>
<dbReference type="Pfam" id="PF00848">
    <property type="entry name" value="Ring_hydroxyl_A"/>
    <property type="match status" value="1"/>
</dbReference>
<dbReference type="SUPFAM" id="SSF55961">
    <property type="entry name" value="Bet v1-like"/>
    <property type="match status" value="1"/>
</dbReference>
<reference evidence="8 9" key="1">
    <citation type="submission" date="2023-02" db="EMBL/GenBank/DDBJ databases">
        <authorList>
            <person name="Maleckis M."/>
        </authorList>
    </citation>
    <scope>NUCLEOTIDE SEQUENCE [LARGE SCALE GENOMIC DNA]</scope>
    <source>
        <strain evidence="8 9">P8-A2</strain>
    </source>
</reference>
<dbReference type="InterPro" id="IPR036922">
    <property type="entry name" value="Rieske_2Fe-2S_sf"/>
</dbReference>
<gene>
    <name evidence="8" type="ORF">PU648_48690</name>
</gene>
<dbReference type="InterPro" id="IPR017941">
    <property type="entry name" value="Rieske_2Fe-2S"/>
</dbReference>
<name>A0ABU3V1K8_9ACTN</name>
<evidence type="ECO:0000256" key="6">
    <source>
        <dbReference type="ARBA" id="ARBA00023014"/>
    </source>
</evidence>
<dbReference type="PROSITE" id="PS51296">
    <property type="entry name" value="RIESKE"/>
    <property type="match status" value="1"/>
</dbReference>
<feature type="domain" description="Rieske" evidence="7">
    <location>
        <begin position="47"/>
        <end position="163"/>
    </location>
</feature>
<evidence type="ECO:0000256" key="4">
    <source>
        <dbReference type="ARBA" id="ARBA00023002"/>
    </source>
</evidence>
<keyword evidence="2" id="KW-0001">2Fe-2S</keyword>
<dbReference type="PRINTS" id="PR00090">
    <property type="entry name" value="RNGDIOXGNASE"/>
</dbReference>
<dbReference type="CDD" id="cd03469">
    <property type="entry name" value="Rieske_RO_Alpha_N"/>
    <property type="match status" value="1"/>
</dbReference>
<dbReference type="GO" id="GO:0051213">
    <property type="term" value="F:dioxygenase activity"/>
    <property type="evidence" value="ECO:0007669"/>
    <property type="project" value="UniProtKB-KW"/>
</dbReference>
<comment type="caution">
    <text evidence="8">The sequence shown here is derived from an EMBL/GenBank/DDBJ whole genome shotgun (WGS) entry which is preliminary data.</text>
</comment>
<evidence type="ECO:0000256" key="1">
    <source>
        <dbReference type="ARBA" id="ARBA00001962"/>
    </source>
</evidence>
<dbReference type="CDD" id="cd00680">
    <property type="entry name" value="RHO_alpha_C"/>
    <property type="match status" value="1"/>
</dbReference>
<evidence type="ECO:0000259" key="7">
    <source>
        <dbReference type="PROSITE" id="PS51296"/>
    </source>
</evidence>
<dbReference type="Gene3D" id="3.90.380.10">
    <property type="entry name" value="Naphthalene 1,2-dioxygenase Alpha Subunit, Chain A, domain 1"/>
    <property type="match status" value="1"/>
</dbReference>